<protein>
    <submittedName>
        <fullName evidence="8">ABC transporter permease</fullName>
    </submittedName>
</protein>
<feature type="transmembrane region" description="Helical" evidence="6">
    <location>
        <begin position="17"/>
        <end position="37"/>
    </location>
</feature>
<gene>
    <name evidence="8" type="ORF">H9913_08635</name>
</gene>
<comment type="subcellular location">
    <subcellularLocation>
        <location evidence="1 6">Cell membrane</location>
        <topology evidence="1 6">Multi-pass membrane protein</topology>
    </subcellularLocation>
</comment>
<name>A0A9D2U5L9_9FIRM</name>
<accession>A0A9D2U5L9</accession>
<feature type="transmembrane region" description="Helical" evidence="6">
    <location>
        <begin position="288"/>
        <end position="311"/>
    </location>
</feature>
<evidence type="ECO:0000256" key="6">
    <source>
        <dbReference type="PIRNR" id="PIRNR018968"/>
    </source>
</evidence>
<organism evidence="8 9">
    <name type="scientific">Candidatus Blautia stercoripullorum</name>
    <dbReference type="NCBI Taxonomy" id="2838502"/>
    <lineage>
        <taxon>Bacteria</taxon>
        <taxon>Bacillati</taxon>
        <taxon>Bacillota</taxon>
        <taxon>Clostridia</taxon>
        <taxon>Lachnospirales</taxon>
        <taxon>Lachnospiraceae</taxon>
        <taxon>Blautia</taxon>
    </lineage>
</organism>
<evidence type="ECO:0000313" key="8">
    <source>
        <dbReference type="EMBL" id="HJD40084.1"/>
    </source>
</evidence>
<feature type="transmembrane region" description="Helical" evidence="6">
    <location>
        <begin position="234"/>
        <end position="261"/>
    </location>
</feature>
<feature type="transmembrane region" description="Helical" evidence="6">
    <location>
        <begin position="57"/>
        <end position="79"/>
    </location>
</feature>
<evidence type="ECO:0000256" key="3">
    <source>
        <dbReference type="ARBA" id="ARBA00022692"/>
    </source>
</evidence>
<dbReference type="PANTHER" id="PTHR46795:SF3">
    <property type="entry name" value="ABC TRANSPORTER PERMEASE"/>
    <property type="match status" value="1"/>
</dbReference>
<keyword evidence="6" id="KW-0813">Transport</keyword>
<feature type="transmembrane region" description="Helical" evidence="6">
    <location>
        <begin position="204"/>
        <end position="222"/>
    </location>
</feature>
<comment type="similarity">
    <text evidence="6">Belongs to the ABC-4 integral membrane protein family.</text>
</comment>
<dbReference type="AlphaFoldDB" id="A0A9D2U5L9"/>
<feature type="transmembrane region" description="Helical" evidence="6">
    <location>
        <begin position="162"/>
        <end position="183"/>
    </location>
</feature>
<feature type="domain" description="ABC3 transporter permease C-terminal" evidence="7">
    <location>
        <begin position="550"/>
        <end position="663"/>
    </location>
</feature>
<evidence type="ECO:0000256" key="1">
    <source>
        <dbReference type="ARBA" id="ARBA00004651"/>
    </source>
</evidence>
<feature type="transmembrane region" description="Helical" evidence="6">
    <location>
        <begin position="632"/>
        <end position="656"/>
    </location>
</feature>
<dbReference type="Proteomes" id="UP000823850">
    <property type="component" value="Unassembled WGS sequence"/>
</dbReference>
<feature type="transmembrane region" description="Helical" evidence="6">
    <location>
        <begin position="112"/>
        <end position="142"/>
    </location>
</feature>
<dbReference type="InterPro" id="IPR052536">
    <property type="entry name" value="ABC-4_Integral_Memb_Prot"/>
</dbReference>
<feature type="transmembrane region" description="Helical" evidence="6">
    <location>
        <begin position="539"/>
        <end position="564"/>
    </location>
</feature>
<dbReference type="InterPro" id="IPR027022">
    <property type="entry name" value="ABC_permease_BceB-typ"/>
</dbReference>
<evidence type="ECO:0000256" key="2">
    <source>
        <dbReference type="ARBA" id="ARBA00022475"/>
    </source>
</evidence>
<sequence>MFFSLSLKNMKKSFKDYAIYFLTLILGVAIFYIFNSLDSQQAMSVLGSSTYEIIDFMIQMLGGVSVFVSFILGFLIVYANNFLIKRRKKEFGIYMTLGMGKMQISRILLGETFLIGLLSLAAGLAIGVFGSQFMSLLVVRMFNGVMDGYQFVFSGAAFWKTILYFGIMFLIVAVFNLISLSRYSLIGLLSAEKRNEKISMKNPLLCKAVFLLATADLAYQYYQVSHPEGITSSWVLVIIFSGCVGTFLFFWSLSGFLLVILQKNRKYYLRDLNAFILRQVHSKVNTMVFSMTVICLMLFLTICVLGGGLGMNFSFQKMLRELTPVDVNFMDISGEKASTKLEENGFDMSLLKDGYAEVNLYNTPELTLKDTLDRTGLEADTSGLTAYLKGNDYQETIMKESEYNRIAELYGMEPVKVEEDTYAVVSDYEIIEEIRNGLLEAGKTITLNGRSYKPAYKNCVYGFVEMTANHGNTGIFILSDDQVQEEWRSGSVLAADYRAHSQKEKEGIDQEVMKYDVSNMAEGLLINTKIDIIAVSGGLSAAVTFISIYLGIIFLICSAAILALKELSDSSDNKERYAVLRKIGADEKMISRALFYQIGIFFFIPLALAVVHSVFGMIFIKIGLQSMGQIDYFSSILSAAVIFILIYGAYFFLTYFGSRRIIRNS</sequence>
<dbReference type="GO" id="GO:0055085">
    <property type="term" value="P:transmembrane transport"/>
    <property type="evidence" value="ECO:0007669"/>
    <property type="project" value="UniProtKB-UniRule"/>
</dbReference>
<dbReference type="EMBL" id="DWUX01000156">
    <property type="protein sequence ID" value="HJD40084.1"/>
    <property type="molecule type" value="Genomic_DNA"/>
</dbReference>
<reference evidence="8" key="1">
    <citation type="journal article" date="2021" name="PeerJ">
        <title>Extensive microbial diversity within the chicken gut microbiome revealed by metagenomics and culture.</title>
        <authorList>
            <person name="Gilroy R."/>
            <person name="Ravi A."/>
            <person name="Getino M."/>
            <person name="Pursley I."/>
            <person name="Horton D.L."/>
            <person name="Alikhan N.F."/>
            <person name="Baker D."/>
            <person name="Gharbi K."/>
            <person name="Hall N."/>
            <person name="Watson M."/>
            <person name="Adriaenssens E.M."/>
            <person name="Foster-Nyarko E."/>
            <person name="Jarju S."/>
            <person name="Secka A."/>
            <person name="Antonio M."/>
            <person name="Oren A."/>
            <person name="Chaudhuri R.R."/>
            <person name="La Ragione R."/>
            <person name="Hildebrand F."/>
            <person name="Pallen M.J."/>
        </authorList>
    </citation>
    <scope>NUCLEOTIDE SEQUENCE</scope>
    <source>
        <strain evidence="8">ChiW19-6364</strain>
    </source>
</reference>
<comment type="caution">
    <text evidence="8">The sequence shown here is derived from an EMBL/GenBank/DDBJ whole genome shotgun (WGS) entry which is preliminary data.</text>
</comment>
<keyword evidence="2 6" id="KW-1003">Cell membrane</keyword>
<dbReference type="PIRSF" id="PIRSF018968">
    <property type="entry name" value="ABC_permease_BceB"/>
    <property type="match status" value="1"/>
</dbReference>
<feature type="domain" description="ABC3 transporter permease C-terminal" evidence="7">
    <location>
        <begin position="64"/>
        <end position="181"/>
    </location>
</feature>
<dbReference type="Pfam" id="PF02687">
    <property type="entry name" value="FtsX"/>
    <property type="match status" value="2"/>
</dbReference>
<feature type="transmembrane region" description="Helical" evidence="6">
    <location>
        <begin position="598"/>
        <end position="620"/>
    </location>
</feature>
<reference evidence="8" key="2">
    <citation type="submission" date="2021-04" db="EMBL/GenBank/DDBJ databases">
        <authorList>
            <person name="Gilroy R."/>
        </authorList>
    </citation>
    <scope>NUCLEOTIDE SEQUENCE</scope>
    <source>
        <strain evidence="8">ChiW19-6364</strain>
    </source>
</reference>
<evidence type="ECO:0000256" key="5">
    <source>
        <dbReference type="ARBA" id="ARBA00023136"/>
    </source>
</evidence>
<keyword evidence="5 6" id="KW-0472">Membrane</keyword>
<evidence type="ECO:0000259" key="7">
    <source>
        <dbReference type="Pfam" id="PF02687"/>
    </source>
</evidence>
<dbReference type="GO" id="GO:0005886">
    <property type="term" value="C:plasma membrane"/>
    <property type="evidence" value="ECO:0007669"/>
    <property type="project" value="UniProtKB-SubCell"/>
</dbReference>
<evidence type="ECO:0000313" key="9">
    <source>
        <dbReference type="Proteomes" id="UP000823850"/>
    </source>
</evidence>
<dbReference type="InterPro" id="IPR003838">
    <property type="entry name" value="ABC3_permease_C"/>
</dbReference>
<dbReference type="PANTHER" id="PTHR46795">
    <property type="entry name" value="ABC TRANSPORTER PERMEASE-RELATED-RELATED"/>
    <property type="match status" value="1"/>
</dbReference>
<evidence type="ECO:0000256" key="4">
    <source>
        <dbReference type="ARBA" id="ARBA00022989"/>
    </source>
</evidence>
<keyword evidence="3 6" id="KW-0812">Transmembrane</keyword>
<proteinExistence type="inferred from homology"/>
<keyword evidence="4 6" id="KW-1133">Transmembrane helix</keyword>